<proteinExistence type="predicted"/>
<accession>X1GPC6</accession>
<protein>
    <submittedName>
        <fullName evidence="1">Uncharacterized protein</fullName>
    </submittedName>
</protein>
<feature type="non-terminal residue" evidence="1">
    <location>
        <position position="1"/>
    </location>
</feature>
<comment type="caution">
    <text evidence="1">The sequence shown here is derived from an EMBL/GenBank/DDBJ whole genome shotgun (WGS) entry which is preliminary data.</text>
</comment>
<organism evidence="1">
    <name type="scientific">marine sediment metagenome</name>
    <dbReference type="NCBI Taxonomy" id="412755"/>
    <lineage>
        <taxon>unclassified sequences</taxon>
        <taxon>metagenomes</taxon>
        <taxon>ecological metagenomes</taxon>
    </lineage>
</organism>
<gene>
    <name evidence="1" type="ORF">S03H2_38801</name>
</gene>
<sequence length="277" mass="33065">FYKKKNYLNLSNYKSYFQEFKKSGVIETELSLRKFNSNLDKIKNNSYVAPSYQLNWNTINISLISVFLRFNPLLNKAKIYKMIKKFPFFVAPKVSYDSFAVDLSGYMVIPKVYLDDFYRFIEKLEDFGYIIRHDCLTINANRHFVNLNYLKEYSKIHRILNLDHRQYDRRNEIEFKIDLGTYCNNELSLLDFLVLDRIRFYSVSGLGFERKSDTLNEIKSDLLNGIITERAHIKNLRNNLKLFRGSIELTTEFMNFLKINQKFGFFYIKEMLDTSLA</sequence>
<dbReference type="EMBL" id="BARU01023943">
    <property type="protein sequence ID" value="GAH59017.1"/>
    <property type="molecule type" value="Genomic_DNA"/>
</dbReference>
<name>X1GPC6_9ZZZZ</name>
<reference evidence="1" key="1">
    <citation type="journal article" date="2014" name="Front. Microbiol.">
        <title>High frequency of phylogenetically diverse reductive dehalogenase-homologous genes in deep subseafloor sedimentary metagenomes.</title>
        <authorList>
            <person name="Kawai M."/>
            <person name="Futagami T."/>
            <person name="Toyoda A."/>
            <person name="Takaki Y."/>
            <person name="Nishi S."/>
            <person name="Hori S."/>
            <person name="Arai W."/>
            <person name="Tsubouchi T."/>
            <person name="Morono Y."/>
            <person name="Uchiyama I."/>
            <person name="Ito T."/>
            <person name="Fujiyama A."/>
            <person name="Inagaki F."/>
            <person name="Takami H."/>
        </authorList>
    </citation>
    <scope>NUCLEOTIDE SEQUENCE</scope>
    <source>
        <strain evidence="1">Expedition CK06-06</strain>
    </source>
</reference>
<feature type="non-terminal residue" evidence="1">
    <location>
        <position position="277"/>
    </location>
</feature>
<evidence type="ECO:0000313" key="1">
    <source>
        <dbReference type="EMBL" id="GAH59017.1"/>
    </source>
</evidence>
<dbReference type="AlphaFoldDB" id="X1GPC6"/>